<dbReference type="InterPro" id="IPR027417">
    <property type="entry name" value="P-loop_NTPase"/>
</dbReference>
<feature type="compositionally biased region" description="Basic and acidic residues" evidence="1">
    <location>
        <begin position="769"/>
        <end position="779"/>
    </location>
</feature>
<feature type="region of interest" description="Disordered" evidence="1">
    <location>
        <begin position="155"/>
        <end position="180"/>
    </location>
</feature>
<name>A0A177A9X5_9PEZI</name>
<dbReference type="Proteomes" id="UP000077154">
    <property type="component" value="Unassembled WGS sequence"/>
</dbReference>
<dbReference type="GO" id="GO:0016301">
    <property type="term" value="F:kinase activity"/>
    <property type="evidence" value="ECO:0007669"/>
    <property type="project" value="UniProtKB-KW"/>
</dbReference>
<protein>
    <submittedName>
        <fullName evidence="2">Ribosylnicotinamide kinase</fullName>
    </submittedName>
</protein>
<feature type="region of interest" description="Disordered" evidence="1">
    <location>
        <begin position="1"/>
        <end position="116"/>
    </location>
</feature>
<keyword evidence="2" id="KW-0418">Kinase</keyword>
<reference evidence="2" key="1">
    <citation type="submission" date="2016-03" db="EMBL/GenBank/DDBJ databases">
        <title>Updated assembly of Pseudogymnoascus destructans, the fungus causing white-nose syndrome of bats.</title>
        <authorList>
            <person name="Palmer J.M."/>
            <person name="Drees K.P."/>
            <person name="Foster J.T."/>
            <person name="Lindner D.L."/>
        </authorList>
    </citation>
    <scope>NUCLEOTIDE SEQUENCE [LARGE SCALE GENOMIC DNA]</scope>
    <source>
        <strain evidence="2">20631-21</strain>
    </source>
</reference>
<sequence length="833" mass="94090">MSHSSESDTMSTLSGLSPESKRERSMSELWMSEIMSFGRSPSPPALPVPKTPESTSSTSSPLAFRTPASTSSSSVSPAAGTSTSKSSEESTSPAAPKTPTKSRAAKNPPCTSLSPPYPEPWTEKLWSPPSSPELPSLESLGLPFPVPYSPEPFRPESWAPAPSTPTRASRARKPPASTPAPIPERLVIAIAGPTSSGKTTLSNLLLHVFGNGTATPGSGFTSVALHQDDHLVPNNLPTGPQVQWAECYLEEWMGERLVSRTCMFKGFTVEEADRITPVDEDRLVTEYRDVTPRRWNAPNYDREVLSLQLRHGKNRDTRLVIDFAALAIAIARAKASKLDSDMEISERGKVKDYSYLLKKPSIDGPDKDGPRDPSLPIKEQESTKGEESVNEEEPVQRDDSAKKEEPILEDEILEVDEEWNIVTIRVNKPTWGPYIVDHGIYGPYLQDPTMAVLKEGKSGYIKKPIKPNSLIPHYCFTSERNSLQYPELPDGTRKLLPFIIKLRTEVKYWTEAMTKLNDLVGFPGLNFVQSNFRGIVFVEGFTILQPAMVDSSADPPNYDLSLFLSATREGTRKRRFARKEYNKPLSKGYMTWREKSYFDGVAWPAFVEEHQWIFDVTTQQAKEGLVPDAKYENVSELAKERGLAVRPGEVGIKETLKWAMRKIMKEFGFKERIAREKWVEETNAKEKLVKEKNDMEKWVDEENAMEKWVNEEYAREMWVDENSDDEVVEQTGEWVQENLMDVDDMEMMFKMEMDKLDMTDAVDLECRDDAEGENSEPRSGRQVGVEDEDGVADPWLGMQDDNLVEEVYYMDDYEDLDWDWDDGIEAFWTSDSE</sequence>
<feature type="region of interest" description="Disordered" evidence="1">
    <location>
        <begin position="769"/>
        <end position="797"/>
    </location>
</feature>
<feature type="compositionally biased region" description="Basic and acidic residues" evidence="1">
    <location>
        <begin position="394"/>
        <end position="406"/>
    </location>
</feature>
<dbReference type="VEuPathDB" id="FungiDB:GMDG_07285"/>
<gene>
    <name evidence="2" type="primary">NRK1_2</name>
    <name evidence="2" type="ORF">VC83_06092</name>
</gene>
<feature type="compositionally biased region" description="Pro residues" evidence="1">
    <location>
        <begin position="41"/>
        <end position="50"/>
    </location>
</feature>
<evidence type="ECO:0000313" key="2">
    <source>
        <dbReference type="EMBL" id="OAF58927.1"/>
    </source>
</evidence>
<dbReference type="EMBL" id="KV441395">
    <property type="protein sequence ID" value="OAF58927.1"/>
    <property type="molecule type" value="Genomic_DNA"/>
</dbReference>
<organism evidence="2">
    <name type="scientific">Pseudogymnoascus destructans</name>
    <dbReference type="NCBI Taxonomy" id="655981"/>
    <lineage>
        <taxon>Eukaryota</taxon>
        <taxon>Fungi</taxon>
        <taxon>Dikarya</taxon>
        <taxon>Ascomycota</taxon>
        <taxon>Pezizomycotina</taxon>
        <taxon>Leotiomycetes</taxon>
        <taxon>Thelebolales</taxon>
        <taxon>Thelebolaceae</taxon>
        <taxon>Pseudogymnoascus</taxon>
    </lineage>
</organism>
<dbReference type="RefSeq" id="XP_024324211.1">
    <property type="nucleotide sequence ID" value="XM_024469698.1"/>
</dbReference>
<dbReference type="GeneID" id="36289154"/>
<feature type="compositionally biased region" description="Basic and acidic residues" evidence="1">
    <location>
        <begin position="360"/>
        <end position="371"/>
    </location>
</feature>
<feature type="compositionally biased region" description="Basic and acidic residues" evidence="1">
    <location>
        <begin position="378"/>
        <end position="387"/>
    </location>
</feature>
<keyword evidence="2" id="KW-0808">Transferase</keyword>
<dbReference type="Gene3D" id="3.40.50.300">
    <property type="entry name" value="P-loop containing nucleotide triphosphate hydrolases"/>
    <property type="match status" value="2"/>
</dbReference>
<feature type="compositionally biased region" description="Polar residues" evidence="1">
    <location>
        <begin position="1"/>
        <end position="17"/>
    </location>
</feature>
<evidence type="ECO:0000256" key="1">
    <source>
        <dbReference type="SAM" id="MobiDB-lite"/>
    </source>
</evidence>
<proteinExistence type="predicted"/>
<dbReference type="OrthoDB" id="3440354at2759"/>
<feature type="compositionally biased region" description="Low complexity" evidence="1">
    <location>
        <begin position="54"/>
        <end position="97"/>
    </location>
</feature>
<accession>A0A177A9X5</accession>
<feature type="region of interest" description="Disordered" evidence="1">
    <location>
        <begin position="359"/>
        <end position="407"/>
    </location>
</feature>
<dbReference type="AlphaFoldDB" id="A0A177A9X5"/>